<evidence type="ECO:0000313" key="4">
    <source>
        <dbReference type="EMBL" id="PCG14733.1"/>
    </source>
</evidence>
<dbReference type="GO" id="GO:0016757">
    <property type="term" value="F:glycosyltransferase activity"/>
    <property type="evidence" value="ECO:0007669"/>
    <property type="project" value="UniProtKB-KW"/>
</dbReference>
<sequence>MAGRPLADRIRGRSMTSPVPVGIILSDGLESKGGIGRIIGYLVTALGQRAPDIDTRVYRARWREHGIGRHLTVPPALAAFAWDAARRRIRVAHINVAPRGSTTRKALFAAVARRLGIPVILHLHGSGYDDFFAAQSSARRARITRFFGSAARVVALSDRWAGFVRDELGVPAARVVVIGNGVPAPPATDDRPAGDAAAPPHLLFVGLVGERKGVDVLLAALAQLAARGIAWRATIAGNGEVEAARAAAAAHGIADRIAFPGWVDEDAVRALMRTADLFVLPSRAENQPVAILEAMAAALPVVATDVGAIPEQVVDGDTALLVPPADADRLADALARLLPDAALRTRMGAAGRARFAAHFAIDATADRFAALYRELAGAAG</sequence>
<dbReference type="InterPro" id="IPR028098">
    <property type="entry name" value="Glyco_trans_4-like_N"/>
</dbReference>
<evidence type="ECO:0000313" key="5">
    <source>
        <dbReference type="Proteomes" id="UP000218323"/>
    </source>
</evidence>
<organism evidence="4 5">
    <name type="scientific">Sphingomonas adhaesiva</name>
    <dbReference type="NCBI Taxonomy" id="28212"/>
    <lineage>
        <taxon>Bacteria</taxon>
        <taxon>Pseudomonadati</taxon>
        <taxon>Pseudomonadota</taxon>
        <taxon>Alphaproteobacteria</taxon>
        <taxon>Sphingomonadales</taxon>
        <taxon>Sphingomonadaceae</taxon>
        <taxon>Sphingomonas</taxon>
    </lineage>
</organism>
<dbReference type="CDD" id="cd03801">
    <property type="entry name" value="GT4_PimA-like"/>
    <property type="match status" value="1"/>
</dbReference>
<reference evidence="4 5" key="1">
    <citation type="submission" date="2017-09" db="EMBL/GenBank/DDBJ databases">
        <title>Sphingomonas adhaesiva DSM 7418, whole genome shotgun sequence.</title>
        <authorList>
            <person name="Feng G."/>
            <person name="Zhu H."/>
        </authorList>
    </citation>
    <scope>NUCLEOTIDE SEQUENCE [LARGE SCALE GENOMIC DNA]</scope>
    <source>
        <strain evidence="4 5">DSM 7418</strain>
    </source>
</reference>
<evidence type="ECO:0000256" key="1">
    <source>
        <dbReference type="ARBA" id="ARBA00022676"/>
    </source>
</evidence>
<dbReference type="PANTHER" id="PTHR12526">
    <property type="entry name" value="GLYCOSYLTRANSFERASE"/>
    <property type="match status" value="1"/>
</dbReference>
<comment type="caution">
    <text evidence="4">The sequence shown here is derived from an EMBL/GenBank/DDBJ whole genome shotgun (WGS) entry which is preliminary data.</text>
</comment>
<dbReference type="Gene3D" id="3.40.50.2000">
    <property type="entry name" value="Glycogen Phosphorylase B"/>
    <property type="match status" value="2"/>
</dbReference>
<keyword evidence="5" id="KW-1185">Reference proteome</keyword>
<dbReference type="Pfam" id="PF13692">
    <property type="entry name" value="Glyco_trans_1_4"/>
    <property type="match status" value="1"/>
</dbReference>
<dbReference type="PANTHER" id="PTHR12526:SF510">
    <property type="entry name" value="D-INOSITOL 3-PHOSPHATE GLYCOSYLTRANSFERASE"/>
    <property type="match status" value="1"/>
</dbReference>
<dbReference type="AlphaFoldDB" id="A0A2A4IAC0"/>
<dbReference type="SUPFAM" id="SSF53756">
    <property type="entry name" value="UDP-Glycosyltransferase/glycogen phosphorylase"/>
    <property type="match status" value="1"/>
</dbReference>
<name>A0A2A4IAC0_9SPHN</name>
<dbReference type="Pfam" id="PF13579">
    <property type="entry name" value="Glyco_trans_4_4"/>
    <property type="match status" value="1"/>
</dbReference>
<feature type="domain" description="Glycosyltransferase subfamily 4-like N-terminal" evidence="3">
    <location>
        <begin position="52"/>
        <end position="181"/>
    </location>
</feature>
<keyword evidence="1" id="KW-0328">Glycosyltransferase</keyword>
<gene>
    <name evidence="4" type="ORF">COA07_09635</name>
</gene>
<keyword evidence="2" id="KW-0808">Transferase</keyword>
<proteinExistence type="predicted"/>
<accession>A0A2A4IAC0</accession>
<evidence type="ECO:0000259" key="3">
    <source>
        <dbReference type="Pfam" id="PF13579"/>
    </source>
</evidence>
<protein>
    <recommendedName>
        <fullName evidence="3">Glycosyltransferase subfamily 4-like N-terminal domain-containing protein</fullName>
    </recommendedName>
</protein>
<dbReference type="Proteomes" id="UP000218323">
    <property type="component" value="Unassembled WGS sequence"/>
</dbReference>
<evidence type="ECO:0000256" key="2">
    <source>
        <dbReference type="ARBA" id="ARBA00022679"/>
    </source>
</evidence>
<dbReference type="EMBL" id="NWVC01000003">
    <property type="protein sequence ID" value="PCG14733.1"/>
    <property type="molecule type" value="Genomic_DNA"/>
</dbReference>